<evidence type="ECO:0000256" key="1">
    <source>
        <dbReference type="ARBA" id="ARBA00012727"/>
    </source>
</evidence>
<evidence type="ECO:0000259" key="14">
    <source>
        <dbReference type="PROSITE" id="PS50160"/>
    </source>
</evidence>
<dbReference type="InterPro" id="IPR012310">
    <property type="entry name" value="DNA_ligase_ATP-dep_cent"/>
</dbReference>
<keyword evidence="3" id="KW-0132">Cell division</keyword>
<keyword evidence="5" id="KW-0479">Metal-binding</keyword>
<dbReference type="OrthoDB" id="9767858at2"/>
<dbReference type="Pfam" id="PF04675">
    <property type="entry name" value="DNA_ligase_A_N"/>
    <property type="match status" value="1"/>
</dbReference>
<evidence type="ECO:0000256" key="4">
    <source>
        <dbReference type="ARBA" id="ARBA00022705"/>
    </source>
</evidence>
<keyword evidence="2 15" id="KW-0436">Ligase</keyword>
<evidence type="ECO:0000256" key="8">
    <source>
        <dbReference type="ARBA" id="ARBA00022840"/>
    </source>
</evidence>
<evidence type="ECO:0000256" key="9">
    <source>
        <dbReference type="ARBA" id="ARBA00022842"/>
    </source>
</evidence>
<dbReference type="SUPFAM" id="SSF50249">
    <property type="entry name" value="Nucleic acid-binding proteins"/>
    <property type="match status" value="1"/>
</dbReference>
<keyword evidence="16" id="KW-1185">Reference proteome</keyword>
<dbReference type="InterPro" id="IPR016059">
    <property type="entry name" value="DNA_ligase_ATP-dep_CS"/>
</dbReference>
<dbReference type="CDD" id="cd07972">
    <property type="entry name" value="OBF_DNA_ligase_Arch_LigB"/>
    <property type="match status" value="1"/>
</dbReference>
<dbReference type="PANTHER" id="PTHR45674:SF13">
    <property type="entry name" value="DNA LIGASE-RELATED"/>
    <property type="match status" value="1"/>
</dbReference>
<evidence type="ECO:0000256" key="13">
    <source>
        <dbReference type="ARBA" id="ARBA00034003"/>
    </source>
</evidence>
<dbReference type="PANTHER" id="PTHR45674">
    <property type="entry name" value="DNA LIGASE 1/3 FAMILY MEMBER"/>
    <property type="match status" value="1"/>
</dbReference>
<comment type="catalytic activity">
    <reaction evidence="13">
        <text>ATP + (deoxyribonucleotide)n-3'-hydroxyl + 5'-phospho-(deoxyribonucleotide)m = (deoxyribonucleotide)n+m + AMP + diphosphate.</text>
        <dbReference type="EC" id="6.5.1.1"/>
    </reaction>
</comment>
<evidence type="ECO:0000313" key="16">
    <source>
        <dbReference type="Proteomes" id="UP000253529"/>
    </source>
</evidence>
<dbReference type="Pfam" id="PF01068">
    <property type="entry name" value="DNA_ligase_A_M"/>
    <property type="match status" value="1"/>
</dbReference>
<keyword evidence="6" id="KW-0547">Nucleotide-binding</keyword>
<dbReference type="Pfam" id="PF04679">
    <property type="entry name" value="DNA_ligase_A_C"/>
    <property type="match status" value="1"/>
</dbReference>
<evidence type="ECO:0000256" key="5">
    <source>
        <dbReference type="ARBA" id="ARBA00022723"/>
    </source>
</evidence>
<organism evidence="15 16">
    <name type="scientific">Roseiarcus fermentans</name>
    <dbReference type="NCBI Taxonomy" id="1473586"/>
    <lineage>
        <taxon>Bacteria</taxon>
        <taxon>Pseudomonadati</taxon>
        <taxon>Pseudomonadota</taxon>
        <taxon>Alphaproteobacteria</taxon>
        <taxon>Hyphomicrobiales</taxon>
        <taxon>Roseiarcaceae</taxon>
        <taxon>Roseiarcus</taxon>
    </lineage>
</organism>
<comment type="caution">
    <text evidence="15">The sequence shown here is derived from an EMBL/GenBank/DDBJ whole genome shotgun (WGS) entry which is preliminary data.</text>
</comment>
<dbReference type="InterPro" id="IPR050191">
    <property type="entry name" value="ATP-dep_DNA_ligase"/>
</dbReference>
<keyword evidence="8" id="KW-0067">ATP-binding</keyword>
<dbReference type="GO" id="GO:0006260">
    <property type="term" value="P:DNA replication"/>
    <property type="evidence" value="ECO:0007669"/>
    <property type="project" value="UniProtKB-KW"/>
</dbReference>
<evidence type="ECO:0000256" key="3">
    <source>
        <dbReference type="ARBA" id="ARBA00022618"/>
    </source>
</evidence>
<dbReference type="InterPro" id="IPR026333">
    <property type="entry name" value="ATP_dep_DNA_lig_pp_1105_fam"/>
</dbReference>
<name>A0A366EPR5_9HYPH</name>
<dbReference type="EMBL" id="QNRK01000044">
    <property type="protein sequence ID" value="RBP03465.1"/>
    <property type="molecule type" value="Genomic_DNA"/>
</dbReference>
<dbReference type="Gene3D" id="3.30.470.30">
    <property type="entry name" value="DNA ligase/mRNA capping enzyme"/>
    <property type="match status" value="1"/>
</dbReference>
<dbReference type="InterPro" id="IPR012340">
    <property type="entry name" value="NA-bd_OB-fold"/>
</dbReference>
<evidence type="ECO:0000256" key="10">
    <source>
        <dbReference type="ARBA" id="ARBA00023172"/>
    </source>
</evidence>
<evidence type="ECO:0000256" key="7">
    <source>
        <dbReference type="ARBA" id="ARBA00022763"/>
    </source>
</evidence>
<keyword evidence="4" id="KW-0235">DNA replication</keyword>
<keyword evidence="11" id="KW-0234">DNA repair</keyword>
<evidence type="ECO:0000256" key="11">
    <source>
        <dbReference type="ARBA" id="ARBA00023204"/>
    </source>
</evidence>
<dbReference type="AlphaFoldDB" id="A0A366EPR5"/>
<dbReference type="Proteomes" id="UP000253529">
    <property type="component" value="Unassembled WGS sequence"/>
</dbReference>
<dbReference type="GO" id="GO:0003677">
    <property type="term" value="F:DNA binding"/>
    <property type="evidence" value="ECO:0007669"/>
    <property type="project" value="InterPro"/>
</dbReference>
<feature type="domain" description="ATP-dependent DNA ligase family profile" evidence="14">
    <location>
        <begin position="331"/>
        <end position="474"/>
    </location>
</feature>
<dbReference type="GO" id="GO:0005524">
    <property type="term" value="F:ATP binding"/>
    <property type="evidence" value="ECO:0007669"/>
    <property type="project" value="UniProtKB-KW"/>
</dbReference>
<evidence type="ECO:0000313" key="15">
    <source>
        <dbReference type="EMBL" id="RBP03465.1"/>
    </source>
</evidence>
<proteinExistence type="predicted"/>
<dbReference type="RefSeq" id="WP_113892781.1">
    <property type="nucleotide sequence ID" value="NZ_QNRK01000044.1"/>
</dbReference>
<evidence type="ECO:0000256" key="2">
    <source>
        <dbReference type="ARBA" id="ARBA00022598"/>
    </source>
</evidence>
<dbReference type="Gene3D" id="2.40.50.140">
    <property type="entry name" value="Nucleic acid-binding proteins"/>
    <property type="match status" value="1"/>
</dbReference>
<dbReference type="EC" id="6.5.1.1" evidence="1"/>
<keyword evidence="12" id="KW-0131">Cell cycle</keyword>
<sequence length="578" mass="64213">MRAFADLYRRLDQATSTRAKQAAMVEAFAAAKADPAQWASAAWTVYFLAGGKPRQTVPTRLLRRLAVEGSGLPEWLVDECYANVGDLAETLALLLPEGEGDDKTSLDVWMRERLLPLPKLDEEERARRLALWVAALPGPERFALFKLITGELRVGVSRLQVVKSLAEVAGVDESRMAQRMIGYAQARRIPTADDFAALVADVDADEGAALDAGRPYPFYLAQSWQRPLETMAETLGPPRDWVVEWKFDGIRAQLIRRGDTWRLWSRGEELISDAYPDLEPLARALPPGVALDGELVVLVPPSAETRPDSLVGLQPFASLQQRLGRKAISDRTLRDLPVALVAYDLLEHDGRDLRGERQSERREKLERLVAATLAAAARRGERLPLRLSPEVAADTWQGLAAIRDQARPLGREGLMLKARAGAYGVGRRKGDDRTDVWWKWKLDPMSVDAVLIYAERGHGRRSGVYSDYTFAVWSADEGAPDRQLVPFAKAYSGLTDAEMRDMDAIIRRTTVETFGPVRSVQPTQVFELGFEGIAPSKRHKSGVAVRFPRMLRWRRDKPVAEADTLASLRALLSAGAHG</sequence>
<keyword evidence="9" id="KW-0460">Magnesium</keyword>
<accession>A0A366EPR5</accession>
<dbReference type="GO" id="GO:0006281">
    <property type="term" value="P:DNA repair"/>
    <property type="evidence" value="ECO:0007669"/>
    <property type="project" value="UniProtKB-KW"/>
</dbReference>
<dbReference type="PROSITE" id="PS00697">
    <property type="entry name" value="DNA_LIGASE_A1"/>
    <property type="match status" value="1"/>
</dbReference>
<reference evidence="15 16" key="1">
    <citation type="submission" date="2018-06" db="EMBL/GenBank/DDBJ databases">
        <title>Genomic Encyclopedia of Type Strains, Phase IV (KMG-IV): sequencing the most valuable type-strain genomes for metagenomic binning, comparative biology and taxonomic classification.</title>
        <authorList>
            <person name="Goeker M."/>
        </authorList>
    </citation>
    <scope>NUCLEOTIDE SEQUENCE [LARGE SCALE GENOMIC DNA]</scope>
    <source>
        <strain evidence="15 16">DSM 24875</strain>
    </source>
</reference>
<dbReference type="InterPro" id="IPR012309">
    <property type="entry name" value="DNA_ligase_ATP-dep_C"/>
</dbReference>
<dbReference type="GO" id="GO:0006310">
    <property type="term" value="P:DNA recombination"/>
    <property type="evidence" value="ECO:0007669"/>
    <property type="project" value="UniProtKB-KW"/>
</dbReference>
<dbReference type="NCBIfam" id="TIGR04120">
    <property type="entry name" value="DNA_lig_bact"/>
    <property type="match status" value="1"/>
</dbReference>
<evidence type="ECO:0000256" key="12">
    <source>
        <dbReference type="ARBA" id="ARBA00023306"/>
    </source>
</evidence>
<dbReference type="InterPro" id="IPR012308">
    <property type="entry name" value="DNA_ligase_ATP-dep_N"/>
</dbReference>
<keyword evidence="10" id="KW-0233">DNA recombination</keyword>
<dbReference type="NCBIfam" id="NF006701">
    <property type="entry name" value="PRK09247.1"/>
    <property type="match status" value="1"/>
</dbReference>
<evidence type="ECO:0000256" key="6">
    <source>
        <dbReference type="ARBA" id="ARBA00022741"/>
    </source>
</evidence>
<dbReference type="SUPFAM" id="SSF56091">
    <property type="entry name" value="DNA ligase/mRNA capping enzyme, catalytic domain"/>
    <property type="match status" value="1"/>
</dbReference>
<dbReference type="PROSITE" id="PS50160">
    <property type="entry name" value="DNA_LIGASE_A3"/>
    <property type="match status" value="1"/>
</dbReference>
<dbReference type="GO" id="GO:0003910">
    <property type="term" value="F:DNA ligase (ATP) activity"/>
    <property type="evidence" value="ECO:0007669"/>
    <property type="project" value="UniProtKB-EC"/>
</dbReference>
<protein>
    <recommendedName>
        <fullName evidence="1">DNA ligase (ATP)</fullName>
        <ecNumber evidence="1">6.5.1.1</ecNumber>
    </recommendedName>
</protein>
<keyword evidence="7" id="KW-0227">DNA damage</keyword>
<dbReference type="InterPro" id="IPR036599">
    <property type="entry name" value="DNA_ligase_N_sf"/>
</dbReference>
<dbReference type="GO" id="GO:0051301">
    <property type="term" value="P:cell division"/>
    <property type="evidence" value="ECO:0007669"/>
    <property type="project" value="UniProtKB-KW"/>
</dbReference>
<gene>
    <name evidence="15" type="ORF">DFR50_14421</name>
</gene>
<dbReference type="Gene3D" id="1.10.3260.10">
    <property type="entry name" value="DNA ligase, ATP-dependent, N-terminal domain"/>
    <property type="match status" value="1"/>
</dbReference>
<dbReference type="GO" id="GO:0046872">
    <property type="term" value="F:metal ion binding"/>
    <property type="evidence" value="ECO:0007669"/>
    <property type="project" value="UniProtKB-KW"/>
</dbReference>